<dbReference type="InterPro" id="IPR051053">
    <property type="entry name" value="ECH/Chromodomain_protein"/>
</dbReference>
<evidence type="ECO:0000256" key="2">
    <source>
        <dbReference type="ARBA" id="ARBA00023026"/>
    </source>
</evidence>
<keyword evidence="2" id="KW-0843">Virulence</keyword>
<keyword evidence="4" id="KW-0413">Isomerase</keyword>
<comment type="subcellular location">
    <subcellularLocation>
        <location evidence="1">Peroxisome</location>
    </subcellularLocation>
</comment>
<reference evidence="5 6" key="1">
    <citation type="submission" date="2015-07" db="EMBL/GenBank/DDBJ databases">
        <title>Comparative genomics of the Sigatoka disease complex on banana suggests a link between parallel evolutionary changes in Pseudocercospora fijiensis and Pseudocercospora eumusae and increased virulence on the banana host.</title>
        <authorList>
            <person name="Chang T.-C."/>
            <person name="Salvucci A."/>
            <person name="Crous P.W."/>
            <person name="Stergiopoulos I."/>
        </authorList>
    </citation>
    <scope>NUCLEOTIDE SEQUENCE [LARGE SCALE GENOMIC DNA]</scope>
    <source>
        <strain evidence="5 6">CBS 114824</strain>
    </source>
</reference>
<dbReference type="SUPFAM" id="SSF52096">
    <property type="entry name" value="ClpP/crotonase"/>
    <property type="match status" value="1"/>
</dbReference>
<dbReference type="Proteomes" id="UP000070133">
    <property type="component" value="Unassembled WGS sequence"/>
</dbReference>
<comment type="caution">
    <text evidence="5">The sequence shown here is derived from an EMBL/GenBank/DDBJ whole genome shotgun (WGS) entry which is preliminary data.</text>
</comment>
<dbReference type="CDD" id="cd06558">
    <property type="entry name" value="crotonase-like"/>
    <property type="match status" value="1"/>
</dbReference>
<dbReference type="GO" id="GO:0005777">
    <property type="term" value="C:peroxisome"/>
    <property type="evidence" value="ECO:0007669"/>
    <property type="project" value="UniProtKB-SubCell"/>
</dbReference>
<evidence type="ECO:0008006" key="7">
    <source>
        <dbReference type="Google" id="ProtNLM"/>
    </source>
</evidence>
<keyword evidence="6" id="KW-1185">Reference proteome</keyword>
<dbReference type="Gene3D" id="3.90.226.10">
    <property type="entry name" value="2-enoyl-CoA Hydratase, Chain A, domain 1"/>
    <property type="match status" value="1"/>
</dbReference>
<protein>
    <recommendedName>
        <fullName evidence="7">Enoyl-CoA hydratase</fullName>
    </recommendedName>
</protein>
<dbReference type="AlphaFoldDB" id="A0A139HWT8"/>
<dbReference type="PANTHER" id="PTHR43684">
    <property type="match status" value="1"/>
</dbReference>
<organism evidence="5 6">
    <name type="scientific">Pseudocercospora eumusae</name>
    <dbReference type="NCBI Taxonomy" id="321146"/>
    <lineage>
        <taxon>Eukaryota</taxon>
        <taxon>Fungi</taxon>
        <taxon>Dikarya</taxon>
        <taxon>Ascomycota</taxon>
        <taxon>Pezizomycotina</taxon>
        <taxon>Dothideomycetes</taxon>
        <taxon>Dothideomycetidae</taxon>
        <taxon>Mycosphaerellales</taxon>
        <taxon>Mycosphaerellaceae</taxon>
        <taxon>Pseudocercospora</taxon>
    </lineage>
</organism>
<accession>A0A139HWT8</accession>
<proteinExistence type="predicted"/>
<dbReference type="InterPro" id="IPR001753">
    <property type="entry name" value="Enoyl-CoA_hydra/iso"/>
</dbReference>
<dbReference type="GO" id="GO:0004165">
    <property type="term" value="F:delta(3)-delta(2)-enoyl-CoA isomerase activity"/>
    <property type="evidence" value="ECO:0007669"/>
    <property type="project" value="UniProtKB-ARBA"/>
</dbReference>
<dbReference type="EMBL" id="LFZN01000004">
    <property type="protein sequence ID" value="KXT06940.1"/>
    <property type="molecule type" value="Genomic_DNA"/>
</dbReference>
<evidence type="ECO:0000256" key="3">
    <source>
        <dbReference type="ARBA" id="ARBA00023140"/>
    </source>
</evidence>
<dbReference type="STRING" id="321146.A0A139HWT8"/>
<evidence type="ECO:0000313" key="5">
    <source>
        <dbReference type="EMBL" id="KXT06940.1"/>
    </source>
</evidence>
<evidence type="ECO:0000313" key="6">
    <source>
        <dbReference type="Proteomes" id="UP000070133"/>
    </source>
</evidence>
<evidence type="ECO:0000256" key="4">
    <source>
        <dbReference type="ARBA" id="ARBA00023235"/>
    </source>
</evidence>
<evidence type="ECO:0000256" key="1">
    <source>
        <dbReference type="ARBA" id="ARBA00004275"/>
    </source>
</evidence>
<gene>
    <name evidence="5" type="ORF">AC578_7155</name>
</gene>
<sequence length="316" mass="34653">MYLHEASSRCHANDMLGASRAQDLPCSFIWSMTEYRGASLCPLMPANMAPPLPRLQTILIEPISQHAVLFSYNQPHISNAFTLQQYYDLRDALLWAKEEKDIKVIVVAGKGRHFCSGKVLSDPRSGGPTIEQEISAGSSLGEVLQGYPKILIAAVHGAAIGWGCTQLWNFDLVYAHAEAFFQTPFMPLGFAPEGGSSWSFPRVMGKMRANRLLIAGERVSAQDMWVCGFVTQVLGDGIEVEGFIERVKGIAERIGGYNAESLRLAKGLVSRPTDIGEQREAGAREAAVLKVRLNDPETIEKIGAFKGKAEKKESKI</sequence>
<keyword evidence="3" id="KW-0576">Peroxisome</keyword>
<name>A0A139HWT8_9PEZI</name>
<dbReference type="PANTHER" id="PTHR43684:SF1">
    <property type="entry name" value="ENOYL-COA DELTA ISOMERASE 2"/>
    <property type="match status" value="1"/>
</dbReference>
<dbReference type="InterPro" id="IPR029045">
    <property type="entry name" value="ClpP/crotonase-like_dom_sf"/>
</dbReference>
<dbReference type="Pfam" id="PF00378">
    <property type="entry name" value="ECH_1"/>
    <property type="match status" value="1"/>
</dbReference>